<feature type="chain" id="PRO_5045439849" evidence="1">
    <location>
        <begin position="22"/>
        <end position="150"/>
    </location>
</feature>
<reference evidence="4" key="1">
    <citation type="submission" date="2016-01" db="EMBL/GenBank/DDBJ databases">
        <title>Draft genome of Chromobacterium sp. F49.</title>
        <authorList>
            <person name="Hong K.W."/>
        </authorList>
    </citation>
    <scope>NUCLEOTIDE SEQUENCE [LARGE SCALE GENOMIC DNA]</scope>
    <source>
        <strain evidence="4">CN3</strain>
    </source>
</reference>
<dbReference type="RefSeq" id="WP_066691526.1">
    <property type="nucleotide sequence ID" value="NZ_CP117025.1"/>
</dbReference>
<evidence type="ECO:0000256" key="1">
    <source>
        <dbReference type="SAM" id="SignalP"/>
    </source>
</evidence>
<dbReference type="InterPro" id="IPR037401">
    <property type="entry name" value="SnoaL-like"/>
</dbReference>
<keyword evidence="4" id="KW-1185">Reference proteome</keyword>
<dbReference type="InterPro" id="IPR032710">
    <property type="entry name" value="NTF2-like_dom_sf"/>
</dbReference>
<keyword evidence="1" id="KW-0732">Signal</keyword>
<name>A0ABR5YBZ9_9SPHN</name>
<dbReference type="Gene3D" id="3.10.450.50">
    <property type="match status" value="1"/>
</dbReference>
<organism evidence="3 4">
    <name type="scientific">Sphingomonas hankookensis</name>
    <dbReference type="NCBI Taxonomy" id="563996"/>
    <lineage>
        <taxon>Bacteria</taxon>
        <taxon>Pseudomonadati</taxon>
        <taxon>Pseudomonadota</taxon>
        <taxon>Alphaproteobacteria</taxon>
        <taxon>Sphingomonadales</taxon>
        <taxon>Sphingomonadaceae</taxon>
        <taxon>Sphingomonas</taxon>
    </lineage>
</organism>
<comment type="caution">
    <text evidence="3">The sequence shown here is derived from an EMBL/GenBank/DDBJ whole genome shotgun (WGS) entry which is preliminary data.</text>
</comment>
<feature type="signal peptide" evidence="1">
    <location>
        <begin position="1"/>
        <end position="21"/>
    </location>
</feature>
<proteinExistence type="predicted"/>
<dbReference type="Proteomes" id="UP000076609">
    <property type="component" value="Unassembled WGS sequence"/>
</dbReference>
<gene>
    <name evidence="3" type="ORF">AVT10_16815</name>
</gene>
<dbReference type="Pfam" id="PF12680">
    <property type="entry name" value="SnoaL_2"/>
    <property type="match status" value="1"/>
</dbReference>
<sequence>MNRLVASALIATTLVASTVAARPRSSETERNRAIVSAFAEQFYGRRDVAGAFEKFVVADYIQHNPGIPDGRAAAIAALAQKFATPGARFDVKRIIVDGDLAVIHLHGRTDPASPGGAVADIYRLKDGKIVEHWDVIQPMPTTARNPHPMF</sequence>
<accession>A0ABR5YBZ9</accession>
<evidence type="ECO:0000313" key="3">
    <source>
        <dbReference type="EMBL" id="KZE11840.1"/>
    </source>
</evidence>
<dbReference type="EMBL" id="LQQO01000033">
    <property type="protein sequence ID" value="KZE11840.1"/>
    <property type="molecule type" value="Genomic_DNA"/>
</dbReference>
<dbReference type="SUPFAM" id="SSF54427">
    <property type="entry name" value="NTF2-like"/>
    <property type="match status" value="1"/>
</dbReference>
<evidence type="ECO:0000259" key="2">
    <source>
        <dbReference type="Pfam" id="PF12680"/>
    </source>
</evidence>
<feature type="domain" description="SnoaL-like" evidence="2">
    <location>
        <begin position="37"/>
        <end position="132"/>
    </location>
</feature>
<protein>
    <submittedName>
        <fullName evidence="3">Polyketide cyclase</fullName>
    </submittedName>
</protein>
<evidence type="ECO:0000313" key="4">
    <source>
        <dbReference type="Proteomes" id="UP000076609"/>
    </source>
</evidence>